<organism evidence="9 10">
    <name type="scientific">Saccharopolyspora taberi</name>
    <dbReference type="NCBI Taxonomy" id="60895"/>
    <lineage>
        <taxon>Bacteria</taxon>
        <taxon>Bacillati</taxon>
        <taxon>Actinomycetota</taxon>
        <taxon>Actinomycetes</taxon>
        <taxon>Pseudonocardiales</taxon>
        <taxon>Pseudonocardiaceae</taxon>
        <taxon>Saccharopolyspora</taxon>
    </lineage>
</organism>
<keyword evidence="7" id="KW-0812">Transmembrane</keyword>
<dbReference type="InterPro" id="IPR052173">
    <property type="entry name" value="Beta-lactam_resp_regulator"/>
</dbReference>
<comment type="similarity">
    <text evidence="6">Belongs to the peptidase M48 family.</text>
</comment>
<dbReference type="PANTHER" id="PTHR34978">
    <property type="entry name" value="POSSIBLE SENSOR-TRANSDUCER PROTEIN BLAR"/>
    <property type="match status" value="1"/>
</dbReference>
<evidence type="ECO:0000256" key="6">
    <source>
        <dbReference type="RuleBase" id="RU003983"/>
    </source>
</evidence>
<dbReference type="EMBL" id="BAAAUX010000021">
    <property type="protein sequence ID" value="GAA2810347.1"/>
    <property type="molecule type" value="Genomic_DNA"/>
</dbReference>
<proteinExistence type="inferred from homology"/>
<dbReference type="RefSeq" id="WP_344684040.1">
    <property type="nucleotide sequence ID" value="NZ_BAAAUX010000021.1"/>
</dbReference>
<keyword evidence="4 6" id="KW-0862">Zinc</keyword>
<evidence type="ECO:0000256" key="1">
    <source>
        <dbReference type="ARBA" id="ARBA00022670"/>
    </source>
</evidence>
<comment type="caution">
    <text evidence="9">The sequence shown here is derived from an EMBL/GenBank/DDBJ whole genome shotgun (WGS) entry which is preliminary data.</text>
</comment>
<protein>
    <submittedName>
        <fullName evidence="9">M56 family metallopeptidase</fullName>
    </submittedName>
</protein>
<dbReference type="Pfam" id="PF01435">
    <property type="entry name" value="Peptidase_M48"/>
    <property type="match status" value="1"/>
</dbReference>
<dbReference type="Proteomes" id="UP001500979">
    <property type="component" value="Unassembled WGS sequence"/>
</dbReference>
<sequence length="311" mass="32205">MTLAIGLLAGAVLIALSGPLYLRATLSPRVRPGVALTVWIASAVVVLAGASTGAALLLVPHTGADHLIGMANSCVNVVRAGGDPVWEHVARIVSATAVFAAVARVLFVAVKVSRDDAGRRRRHLQALRVLSRVEPGSPVLWLEQDVPVAYSVGGRRGAVVATTGVSRLGSAEREAILAHERAHLSGRHHVLVLMAEVLGRALPFVPLFRAAPPVVRVLVELAADAAAASRCGHGSVRSALRAVRAAGVPQGSLAMSRESVELRLHWLRAAPGGRRRAGYFGAVFAAVSPAVVAIGVVAGLVLLYCLSTGSL</sequence>
<feature type="transmembrane region" description="Helical" evidence="7">
    <location>
        <begin position="92"/>
        <end position="112"/>
    </location>
</feature>
<accession>A0ABN3VJD2</accession>
<evidence type="ECO:0000259" key="8">
    <source>
        <dbReference type="Pfam" id="PF01435"/>
    </source>
</evidence>
<dbReference type="CDD" id="cd07326">
    <property type="entry name" value="M56_BlaR1_MecR1_like"/>
    <property type="match status" value="1"/>
</dbReference>
<keyword evidence="7" id="KW-1133">Transmembrane helix</keyword>
<evidence type="ECO:0000256" key="7">
    <source>
        <dbReference type="SAM" id="Phobius"/>
    </source>
</evidence>
<keyword evidence="7" id="KW-0472">Membrane</keyword>
<feature type="domain" description="Peptidase M48" evidence="8">
    <location>
        <begin position="140"/>
        <end position="198"/>
    </location>
</feature>
<keyword evidence="10" id="KW-1185">Reference proteome</keyword>
<dbReference type="Gene3D" id="3.30.2010.10">
    <property type="entry name" value="Metalloproteases ('zincins'), catalytic domain"/>
    <property type="match status" value="1"/>
</dbReference>
<feature type="transmembrane region" description="Helical" evidence="7">
    <location>
        <begin position="34"/>
        <end position="59"/>
    </location>
</feature>
<name>A0ABN3VJD2_9PSEU</name>
<feature type="transmembrane region" description="Helical" evidence="7">
    <location>
        <begin position="277"/>
        <end position="304"/>
    </location>
</feature>
<evidence type="ECO:0000256" key="4">
    <source>
        <dbReference type="ARBA" id="ARBA00022833"/>
    </source>
</evidence>
<dbReference type="PANTHER" id="PTHR34978:SF3">
    <property type="entry name" value="SLR0241 PROTEIN"/>
    <property type="match status" value="1"/>
</dbReference>
<evidence type="ECO:0000256" key="2">
    <source>
        <dbReference type="ARBA" id="ARBA00022723"/>
    </source>
</evidence>
<comment type="cofactor">
    <cofactor evidence="6">
        <name>Zn(2+)</name>
        <dbReference type="ChEBI" id="CHEBI:29105"/>
    </cofactor>
    <text evidence="6">Binds 1 zinc ion per subunit.</text>
</comment>
<keyword evidence="3 6" id="KW-0378">Hydrolase</keyword>
<reference evidence="9 10" key="1">
    <citation type="journal article" date="2019" name="Int. J. Syst. Evol. Microbiol.">
        <title>The Global Catalogue of Microorganisms (GCM) 10K type strain sequencing project: providing services to taxonomists for standard genome sequencing and annotation.</title>
        <authorList>
            <consortium name="The Broad Institute Genomics Platform"/>
            <consortium name="The Broad Institute Genome Sequencing Center for Infectious Disease"/>
            <person name="Wu L."/>
            <person name="Ma J."/>
        </authorList>
    </citation>
    <scope>NUCLEOTIDE SEQUENCE [LARGE SCALE GENOMIC DNA]</scope>
    <source>
        <strain evidence="9 10">JCM 9383</strain>
    </source>
</reference>
<keyword evidence="1 6" id="KW-0645">Protease</keyword>
<evidence type="ECO:0000313" key="9">
    <source>
        <dbReference type="EMBL" id="GAA2810347.1"/>
    </source>
</evidence>
<keyword evidence="5 6" id="KW-0482">Metalloprotease</keyword>
<evidence type="ECO:0000256" key="3">
    <source>
        <dbReference type="ARBA" id="ARBA00022801"/>
    </source>
</evidence>
<feature type="transmembrane region" description="Helical" evidence="7">
    <location>
        <begin position="6"/>
        <end position="22"/>
    </location>
</feature>
<evidence type="ECO:0000256" key="5">
    <source>
        <dbReference type="ARBA" id="ARBA00023049"/>
    </source>
</evidence>
<evidence type="ECO:0000313" key="10">
    <source>
        <dbReference type="Proteomes" id="UP001500979"/>
    </source>
</evidence>
<gene>
    <name evidence="9" type="ORF">GCM10010470_52060</name>
</gene>
<keyword evidence="2" id="KW-0479">Metal-binding</keyword>
<dbReference type="InterPro" id="IPR001915">
    <property type="entry name" value="Peptidase_M48"/>
</dbReference>